<evidence type="ECO:0000313" key="2">
    <source>
        <dbReference type="EMBL" id="KAK2645124.1"/>
    </source>
</evidence>
<keyword evidence="1" id="KW-1133">Transmembrane helix</keyword>
<comment type="caution">
    <text evidence="2">The sequence shown here is derived from an EMBL/GenBank/DDBJ whole genome shotgun (WGS) entry which is preliminary data.</text>
</comment>
<keyword evidence="1" id="KW-0472">Membrane</keyword>
<protein>
    <submittedName>
        <fullName evidence="2">Uncharacterized protein</fullName>
    </submittedName>
</protein>
<dbReference type="EMBL" id="JANJYI010000006">
    <property type="protein sequence ID" value="KAK2645124.1"/>
    <property type="molecule type" value="Genomic_DNA"/>
</dbReference>
<dbReference type="Proteomes" id="UP001280121">
    <property type="component" value="Unassembled WGS sequence"/>
</dbReference>
<keyword evidence="1" id="KW-0812">Transmembrane</keyword>
<evidence type="ECO:0000256" key="1">
    <source>
        <dbReference type="SAM" id="Phobius"/>
    </source>
</evidence>
<gene>
    <name evidence="2" type="ORF">Ddye_020319</name>
</gene>
<name>A0AAD9U0H1_9ROSI</name>
<proteinExistence type="predicted"/>
<accession>A0AAD9U0H1</accession>
<sequence length="100" mass="10688">MDPNQTCHAHAHAPARLCLGCSGLRFSGDNNSRSVDFPVTARAAVVQEILVLWFSLGSNGSVNICGSRDVKHEWLAVVVAAVLVAVGAWTNGSHEESRDF</sequence>
<evidence type="ECO:0000313" key="3">
    <source>
        <dbReference type="Proteomes" id="UP001280121"/>
    </source>
</evidence>
<reference evidence="2" key="1">
    <citation type="journal article" date="2023" name="Plant J.">
        <title>Genome sequences and population genomics provide insights into the demographic history, inbreeding, and mutation load of two 'living fossil' tree species of Dipteronia.</title>
        <authorList>
            <person name="Feng Y."/>
            <person name="Comes H.P."/>
            <person name="Chen J."/>
            <person name="Zhu S."/>
            <person name="Lu R."/>
            <person name="Zhang X."/>
            <person name="Li P."/>
            <person name="Qiu J."/>
            <person name="Olsen K.M."/>
            <person name="Qiu Y."/>
        </authorList>
    </citation>
    <scope>NUCLEOTIDE SEQUENCE</scope>
    <source>
        <strain evidence="2">KIB01</strain>
    </source>
</reference>
<keyword evidence="3" id="KW-1185">Reference proteome</keyword>
<feature type="transmembrane region" description="Helical" evidence="1">
    <location>
        <begin position="74"/>
        <end position="92"/>
    </location>
</feature>
<organism evidence="2 3">
    <name type="scientific">Dipteronia dyeriana</name>
    <dbReference type="NCBI Taxonomy" id="168575"/>
    <lineage>
        <taxon>Eukaryota</taxon>
        <taxon>Viridiplantae</taxon>
        <taxon>Streptophyta</taxon>
        <taxon>Embryophyta</taxon>
        <taxon>Tracheophyta</taxon>
        <taxon>Spermatophyta</taxon>
        <taxon>Magnoliopsida</taxon>
        <taxon>eudicotyledons</taxon>
        <taxon>Gunneridae</taxon>
        <taxon>Pentapetalae</taxon>
        <taxon>rosids</taxon>
        <taxon>malvids</taxon>
        <taxon>Sapindales</taxon>
        <taxon>Sapindaceae</taxon>
        <taxon>Hippocastanoideae</taxon>
        <taxon>Acereae</taxon>
        <taxon>Dipteronia</taxon>
    </lineage>
</organism>
<dbReference type="AlphaFoldDB" id="A0AAD9U0H1"/>